<dbReference type="RefSeq" id="WP_044648477.1">
    <property type="nucleotide sequence ID" value="NZ_JTHP01000064.1"/>
</dbReference>
<protein>
    <recommendedName>
        <fullName evidence="3">VCBS repeat-containing protein</fullName>
    </recommendedName>
</protein>
<evidence type="ECO:0008006" key="3">
    <source>
        <dbReference type="Google" id="ProtNLM"/>
    </source>
</evidence>
<evidence type="ECO:0000313" key="1">
    <source>
        <dbReference type="EMBL" id="KJD43207.1"/>
    </source>
</evidence>
<reference evidence="1 2" key="1">
    <citation type="submission" date="2014-11" db="EMBL/GenBank/DDBJ databases">
        <title>Draft Genome Sequences of Paenibacillus polymyxa NRRL B-30509 and Paenibacillus terrae NRRL B-30644, Strains from a Poultry Environment that Produce Tridecaptin A and Paenicidins.</title>
        <authorList>
            <person name="van Belkum M.J."/>
            <person name="Lohans C.T."/>
            <person name="Vederas J.C."/>
        </authorList>
    </citation>
    <scope>NUCLEOTIDE SEQUENCE [LARGE SCALE GENOMIC DNA]</scope>
    <source>
        <strain evidence="1 2">NRRL B-30644</strain>
    </source>
</reference>
<dbReference type="SUPFAM" id="SSF69318">
    <property type="entry name" value="Integrin alpha N-terminal domain"/>
    <property type="match status" value="1"/>
</dbReference>
<dbReference type="PATRIC" id="fig|159743.3.peg.5310"/>
<dbReference type="InterPro" id="IPR028994">
    <property type="entry name" value="Integrin_alpha_N"/>
</dbReference>
<organism evidence="1 2">
    <name type="scientific">Paenibacillus terrae</name>
    <dbReference type="NCBI Taxonomy" id="159743"/>
    <lineage>
        <taxon>Bacteria</taxon>
        <taxon>Bacillati</taxon>
        <taxon>Bacillota</taxon>
        <taxon>Bacilli</taxon>
        <taxon>Bacillales</taxon>
        <taxon>Paenibacillaceae</taxon>
        <taxon>Paenibacillus</taxon>
    </lineage>
</organism>
<accession>A0A0D7WZM7</accession>
<evidence type="ECO:0000313" key="2">
    <source>
        <dbReference type="Proteomes" id="UP000032534"/>
    </source>
</evidence>
<dbReference type="PROSITE" id="PS51257">
    <property type="entry name" value="PROKAR_LIPOPROTEIN"/>
    <property type="match status" value="1"/>
</dbReference>
<gene>
    <name evidence="1" type="ORF">QD47_23925</name>
</gene>
<dbReference type="Proteomes" id="UP000032534">
    <property type="component" value="Unassembled WGS sequence"/>
</dbReference>
<dbReference type="OrthoDB" id="1743319at2"/>
<keyword evidence="2" id="KW-1185">Reference proteome</keyword>
<sequence>MKGTAREVKMMLLRMLTGCCTSLLLVGFLSGCNVISDPISLMQAPMMSDEKQQLNGAVITQLGMVQPLRPNDPDDPTPIRTGDLNNDGTDEAVLFYETPDESVKIHGALFEDQNGTWVKKLTFDGEGTVLESFKLVDVTNDGTLDIVAGFSSGDSSEGGDQKGLIVYSYTGGTLEKIYATGYTDFVVDDFNHNKMDLNGDNLNDLTIILLRRNEFFTVKTFQFSGGTFKEIGSLDLDSQALSIYNVVAGKVAEGRQGIIIDTKIAQTTTVSNVIVMDHGKLKKLDLMDVTFKDATITSGDVDGDGILEFGNLEKPKGWSNRPLDEVPYFVSFYQWDGAKGTIFKQQQYRDSNDQVYFRLPKELHGKVTIDPKASKKDSYLRFILDNTDKTIAEIKYFSLSQWERNNEGYSQLWRTNAQVIGIKRSSELEPRKTIKNKLGERQVE</sequence>
<dbReference type="AlphaFoldDB" id="A0A0D7WZM7"/>
<proteinExistence type="predicted"/>
<comment type="caution">
    <text evidence="1">The sequence shown here is derived from an EMBL/GenBank/DDBJ whole genome shotgun (WGS) entry which is preliminary data.</text>
</comment>
<name>A0A0D7WZM7_9BACL</name>
<dbReference type="EMBL" id="JTHP01000064">
    <property type="protein sequence ID" value="KJD43207.1"/>
    <property type="molecule type" value="Genomic_DNA"/>
</dbReference>